<dbReference type="Pfam" id="PF06722">
    <property type="entry name" value="EryCIII-like_C"/>
    <property type="match status" value="1"/>
</dbReference>
<dbReference type="Proteomes" id="UP000428260">
    <property type="component" value="Chromosome"/>
</dbReference>
<sequence length="431" mass="48180">MHRSNFKWAFFSYGHNLGDFTRALETAIGMKKTGARVKFFNHGGIHNKYIAEAGIDEKNLQPELTWEQHKVIMDINRYKAAVGTPLPISKEQWIKMAEADLKAFGDFQPDGVYAGLNLSCMISVPYAKLPMVTQVPTVNCPAFIHHEMYNMPNTMERNFFMRYVLPGVVKRKIMKKVLLGDSAKASLTTFNEARAHFGLKPIYNITDLFRGDITLLPDLPVLSGLAEDDLTPGYYYTGPIFSRIDFLLDNRIKKVFARPGINVYCSLGSSGYPETLRLIVKALRKNPALNVVCSTTTIMDPGELGRRTDNFFATRFLPAAQVTEMADIAVLHGGQGTIQTAAWAGTPVVGIGFQAEQQANIDGIARRGMAIRIPLYAVSEKRILKTVKEISKEKYRRKAANIRKQVRAVDGVQKSVELMNKLLEGSLPESR</sequence>
<dbReference type="EMBL" id="CP046401">
    <property type="protein sequence ID" value="QGY42684.1"/>
    <property type="molecule type" value="Genomic_DNA"/>
</dbReference>
<dbReference type="PANTHER" id="PTHR48043">
    <property type="entry name" value="EG:EG0003.4 PROTEIN-RELATED"/>
    <property type="match status" value="1"/>
</dbReference>
<organism evidence="4 5">
    <name type="scientific">Maribellus comscasis</name>
    <dbReference type="NCBI Taxonomy" id="2681766"/>
    <lineage>
        <taxon>Bacteria</taxon>
        <taxon>Pseudomonadati</taxon>
        <taxon>Bacteroidota</taxon>
        <taxon>Bacteroidia</taxon>
        <taxon>Marinilabiliales</taxon>
        <taxon>Prolixibacteraceae</taxon>
        <taxon>Maribellus</taxon>
    </lineage>
</organism>
<evidence type="ECO:0000259" key="3">
    <source>
        <dbReference type="Pfam" id="PF06722"/>
    </source>
</evidence>
<evidence type="ECO:0000256" key="2">
    <source>
        <dbReference type="ARBA" id="ARBA00022679"/>
    </source>
</evidence>
<reference evidence="4 5" key="1">
    <citation type="submission" date="2019-11" db="EMBL/GenBank/DDBJ databases">
        <authorList>
            <person name="Zheng R.K."/>
            <person name="Sun C.M."/>
        </authorList>
    </citation>
    <scope>NUCLEOTIDE SEQUENCE [LARGE SCALE GENOMIC DNA]</scope>
    <source>
        <strain evidence="4 5">WC007</strain>
    </source>
</reference>
<dbReference type="GO" id="GO:0008194">
    <property type="term" value="F:UDP-glycosyltransferase activity"/>
    <property type="evidence" value="ECO:0007669"/>
    <property type="project" value="TreeGrafter"/>
</dbReference>
<dbReference type="KEGG" id="mcos:GM418_03150"/>
<dbReference type="AlphaFoldDB" id="A0A6I6JY94"/>
<dbReference type="PANTHER" id="PTHR48043:SF145">
    <property type="entry name" value="FI06409P-RELATED"/>
    <property type="match status" value="1"/>
</dbReference>
<evidence type="ECO:0000256" key="1">
    <source>
        <dbReference type="ARBA" id="ARBA00022676"/>
    </source>
</evidence>
<protein>
    <recommendedName>
        <fullName evidence="3">Erythromycin biosynthesis protein CIII-like C-terminal domain-containing protein</fullName>
    </recommendedName>
</protein>
<keyword evidence="2" id="KW-0808">Transferase</keyword>
<dbReference type="InterPro" id="IPR010610">
    <property type="entry name" value="EryCIII-like_C"/>
</dbReference>
<proteinExistence type="predicted"/>
<keyword evidence="1" id="KW-0328">Glycosyltransferase</keyword>
<feature type="domain" description="Erythromycin biosynthesis protein CIII-like C-terminal" evidence="3">
    <location>
        <begin position="309"/>
        <end position="406"/>
    </location>
</feature>
<gene>
    <name evidence="4" type="ORF">GM418_03150</name>
</gene>
<dbReference type="Gene3D" id="3.40.50.2000">
    <property type="entry name" value="Glycogen Phosphorylase B"/>
    <property type="match status" value="2"/>
</dbReference>
<dbReference type="SUPFAM" id="SSF53756">
    <property type="entry name" value="UDP-Glycosyltransferase/glycogen phosphorylase"/>
    <property type="match status" value="1"/>
</dbReference>
<dbReference type="InterPro" id="IPR050271">
    <property type="entry name" value="UDP-glycosyltransferase"/>
</dbReference>
<name>A0A6I6JY94_9BACT</name>
<accession>A0A6I6JY94</accession>
<keyword evidence="5" id="KW-1185">Reference proteome</keyword>
<dbReference type="RefSeq" id="WP_158863067.1">
    <property type="nucleotide sequence ID" value="NZ_CP046401.1"/>
</dbReference>
<evidence type="ECO:0000313" key="4">
    <source>
        <dbReference type="EMBL" id="QGY42684.1"/>
    </source>
</evidence>
<evidence type="ECO:0000313" key="5">
    <source>
        <dbReference type="Proteomes" id="UP000428260"/>
    </source>
</evidence>